<dbReference type="EMBL" id="NHNI01000001">
    <property type="protein sequence ID" value="OZY88051.1"/>
    <property type="molecule type" value="Genomic_DNA"/>
</dbReference>
<reference evidence="3" key="1">
    <citation type="submission" date="2017-05" db="EMBL/GenBank/DDBJ databases">
        <authorList>
            <person name="Barney B.M."/>
        </authorList>
    </citation>
    <scope>NUCLEOTIDE SEQUENCE [LARGE SCALE GENOMIC DNA]</scope>
    <source>
        <strain evidence="3">PSBB022</strain>
    </source>
</reference>
<gene>
    <name evidence="2" type="ORF">CBP51_13220</name>
</gene>
<evidence type="ECO:0000313" key="3">
    <source>
        <dbReference type="Proteomes" id="UP000216101"/>
    </source>
</evidence>
<dbReference type="Proteomes" id="UP000216101">
    <property type="component" value="Unassembled WGS sequence"/>
</dbReference>
<accession>A0A266QFB9</accession>
<dbReference type="Gene3D" id="3.30.1380.10">
    <property type="match status" value="1"/>
</dbReference>
<dbReference type="InterPro" id="IPR052179">
    <property type="entry name" value="DD-CPase-like"/>
</dbReference>
<dbReference type="AlphaFoldDB" id="A0A266QFB9"/>
<name>A0A266QFB9_9GAMM</name>
<dbReference type="GO" id="GO:0008233">
    <property type="term" value="F:peptidase activity"/>
    <property type="evidence" value="ECO:0007669"/>
    <property type="project" value="InterPro"/>
</dbReference>
<evidence type="ECO:0000313" key="2">
    <source>
        <dbReference type="EMBL" id="OZY88051.1"/>
    </source>
</evidence>
<organism evidence="2 3">
    <name type="scientific">Cellvibrio mixtus</name>
    <dbReference type="NCBI Taxonomy" id="39650"/>
    <lineage>
        <taxon>Bacteria</taxon>
        <taxon>Pseudomonadati</taxon>
        <taxon>Pseudomonadota</taxon>
        <taxon>Gammaproteobacteria</taxon>
        <taxon>Cellvibrionales</taxon>
        <taxon>Cellvibrionaceae</taxon>
        <taxon>Cellvibrio</taxon>
    </lineage>
</organism>
<sequence>MPSSMTQLLLGLDECNLVELPALQCRVDRALVAPLSALQQRAAAAGFELRVASSYRSFERQRLIWNNKALGLRPVLDSDGVPLDLTQMSEHAVVMAILRWSALPGASRHHWGTDIDVYDASRVAPDYQLQLTVAETQGDGPFAEFHRWLNDELQAPGCEFFRPYAEDRGGIAPEPWHLSYAPRADELSQHYSETLLREQLQVTDLQLKNTVLENLGDIYSRFVSIDAHSTRQPNC</sequence>
<dbReference type="InterPro" id="IPR003709">
    <property type="entry name" value="VanY-like_core_dom"/>
</dbReference>
<comment type="caution">
    <text evidence="2">The sequence shown here is derived from an EMBL/GenBank/DDBJ whole genome shotgun (WGS) entry which is preliminary data.</text>
</comment>
<dbReference type="PANTHER" id="PTHR34385">
    <property type="entry name" value="D-ALANYL-D-ALANINE CARBOXYPEPTIDASE"/>
    <property type="match status" value="1"/>
</dbReference>
<dbReference type="CDD" id="cd14847">
    <property type="entry name" value="DD-carboxypeptidase_like"/>
    <property type="match status" value="1"/>
</dbReference>
<dbReference type="RefSeq" id="WP_094985322.1">
    <property type="nucleotide sequence ID" value="NZ_NHNI01000001.1"/>
</dbReference>
<proteinExistence type="predicted"/>
<feature type="domain" description="D-alanyl-D-alanine carboxypeptidase-like core" evidence="1">
    <location>
        <begin position="27"/>
        <end position="182"/>
    </location>
</feature>
<keyword evidence="3" id="KW-1185">Reference proteome</keyword>
<evidence type="ECO:0000259" key="1">
    <source>
        <dbReference type="Pfam" id="PF02557"/>
    </source>
</evidence>
<dbReference type="SUPFAM" id="SSF55166">
    <property type="entry name" value="Hedgehog/DD-peptidase"/>
    <property type="match status" value="1"/>
</dbReference>
<dbReference type="GO" id="GO:0006508">
    <property type="term" value="P:proteolysis"/>
    <property type="evidence" value="ECO:0007669"/>
    <property type="project" value="InterPro"/>
</dbReference>
<dbReference type="PANTHER" id="PTHR34385:SF1">
    <property type="entry name" value="PEPTIDOGLYCAN L-ALANYL-D-GLUTAMATE ENDOPEPTIDASE CWLK"/>
    <property type="match status" value="1"/>
</dbReference>
<protein>
    <submittedName>
        <fullName evidence="2">Peptidase</fullName>
    </submittedName>
</protein>
<dbReference type="InterPro" id="IPR009045">
    <property type="entry name" value="Zn_M74/Hedgehog-like"/>
</dbReference>
<dbReference type="Pfam" id="PF02557">
    <property type="entry name" value="VanY"/>
    <property type="match status" value="1"/>
</dbReference>